<gene>
    <name evidence="1" type="ORF">TTHT_0128</name>
</gene>
<protein>
    <submittedName>
        <fullName evidence="1">Uncharacterized protein</fullName>
    </submittedName>
</protein>
<name>A0A7R6SXR5_9BACT</name>
<evidence type="ECO:0000313" key="2">
    <source>
        <dbReference type="Proteomes" id="UP000595564"/>
    </source>
</evidence>
<evidence type="ECO:0000313" key="1">
    <source>
        <dbReference type="EMBL" id="BBB31771.1"/>
    </source>
</evidence>
<accession>A0A7R6SXR5</accession>
<dbReference type="Proteomes" id="UP000595564">
    <property type="component" value="Chromosome"/>
</dbReference>
<proteinExistence type="predicted"/>
<dbReference type="EMBL" id="AP017470">
    <property type="protein sequence ID" value="BBB31771.1"/>
    <property type="molecule type" value="Genomic_DNA"/>
</dbReference>
<reference evidence="1 2" key="1">
    <citation type="journal article" date="2012" name="Extremophiles">
        <title>Thermotomaculum hydrothermale gen. nov., sp. nov., a novel heterotrophic thermophile within the phylum Acidobacteria from a deep-sea hydrothermal vent chimney in the Southern Okinawa Trough.</title>
        <authorList>
            <person name="Izumi H."/>
            <person name="Nunoura T."/>
            <person name="Miyazaki M."/>
            <person name="Mino S."/>
            <person name="Toki T."/>
            <person name="Takai K."/>
            <person name="Sako Y."/>
            <person name="Sawabe T."/>
            <person name="Nakagawa S."/>
        </authorList>
    </citation>
    <scope>NUCLEOTIDE SEQUENCE [LARGE SCALE GENOMIC DNA]</scope>
    <source>
        <strain evidence="1 2">AC55</strain>
    </source>
</reference>
<organism evidence="1 2">
    <name type="scientific">Thermotomaculum hydrothermale</name>
    <dbReference type="NCBI Taxonomy" id="981385"/>
    <lineage>
        <taxon>Bacteria</taxon>
        <taxon>Pseudomonadati</taxon>
        <taxon>Acidobacteriota</taxon>
        <taxon>Holophagae</taxon>
        <taxon>Thermotomaculales</taxon>
        <taxon>Thermotomaculaceae</taxon>
        <taxon>Thermotomaculum</taxon>
    </lineage>
</organism>
<keyword evidence="2" id="KW-1185">Reference proteome</keyword>
<dbReference type="RefSeq" id="WP_201328102.1">
    <property type="nucleotide sequence ID" value="NZ_AP017470.1"/>
</dbReference>
<dbReference type="KEGG" id="thyd:TTHT_0128"/>
<sequence>MKHKKNLKPVRKNMFSCYVEKERFLGQPTKDLADFVACKKGSLRKTLILSLASLLESVDHINDFDCFRASGKLDEFLRMLELSKEDSITLKFLILAFFEKHSENSSGIEIPQDDVISLRKGRLFEEILYRIGPVKRGDVDLLSMHCQPMLNREVLEIKCGRDTVTGKNLDVVFWGKDYIEGYECKSCVNYFIDLGKSHAEKGKKVREKIRYLNQLAKTLKNYFKEVHIILASFSPEEDLKRQIPLLRQWVSECDGDSTLYFKVMGIEKIIDCIDKKSF</sequence>
<dbReference type="AlphaFoldDB" id="A0A7R6SXR5"/>